<dbReference type="Proteomes" id="UP000003536">
    <property type="component" value="Unassembled WGS sequence"/>
</dbReference>
<name>G5SIY2_SALET</name>
<keyword evidence="1" id="KW-0472">Membrane</keyword>
<proteinExistence type="predicted"/>
<comment type="caution">
    <text evidence="2">The sequence shown here is derived from an EMBL/GenBank/DDBJ whole genome shotgun (WGS) entry which is preliminary data.</text>
</comment>
<keyword evidence="1" id="KW-1133">Transmembrane helix</keyword>
<reference evidence="2 3" key="1">
    <citation type="journal article" date="2011" name="BMC Genomics">
        <title>Genome sequencing reveals diversification of virulence factor content and possible host adaptation in distinct subpopulations of Salmonella enterica.</title>
        <authorList>
            <person name="den Bakker H.C."/>
            <person name="Moreno Switt A.I."/>
            <person name="Govoni G."/>
            <person name="Cummings C.A."/>
            <person name="Ranieri M.L."/>
            <person name="Degoricija L."/>
            <person name="Hoelzer K."/>
            <person name="Rodriguez-Rivera L.D."/>
            <person name="Brown S."/>
            <person name="Bolchacova E."/>
            <person name="Furtado M.R."/>
            <person name="Wiedmann M."/>
        </authorList>
    </citation>
    <scope>NUCLEOTIDE SEQUENCE [LARGE SCALE GENOMIC DNA]</scope>
    <source>
        <strain evidence="2 3">A4-580</strain>
    </source>
</reference>
<feature type="transmembrane region" description="Helical" evidence="1">
    <location>
        <begin position="20"/>
        <end position="36"/>
    </location>
</feature>
<gene>
    <name evidence="2" type="ORF">LTSEWAN_5682</name>
</gene>
<dbReference type="AlphaFoldDB" id="G5SIY2"/>
<organism evidence="2 3">
    <name type="scientific">Salmonella enterica subsp. enterica serovar Wandsworth str. A4-580</name>
    <dbReference type="NCBI Taxonomy" id="913086"/>
    <lineage>
        <taxon>Bacteria</taxon>
        <taxon>Pseudomonadati</taxon>
        <taxon>Pseudomonadota</taxon>
        <taxon>Gammaproteobacteria</taxon>
        <taxon>Enterobacterales</taxon>
        <taxon>Enterobacteriaceae</taxon>
        <taxon>Salmonella</taxon>
    </lineage>
</organism>
<dbReference type="PATRIC" id="fig|913086.3.peg.4398"/>
<evidence type="ECO:0000256" key="1">
    <source>
        <dbReference type="SAM" id="Phobius"/>
    </source>
</evidence>
<evidence type="ECO:0000313" key="2">
    <source>
        <dbReference type="EMBL" id="EHC98296.1"/>
    </source>
</evidence>
<evidence type="ECO:0000313" key="3">
    <source>
        <dbReference type="Proteomes" id="UP000003536"/>
    </source>
</evidence>
<dbReference type="EMBL" id="AFCX01001858">
    <property type="protein sequence ID" value="EHC98296.1"/>
    <property type="molecule type" value="Genomic_DNA"/>
</dbReference>
<accession>G5SIY2</accession>
<sequence>MPKYRSATTTHGRNMAGARALWRATAVALLAVTAVARHRNDRQ</sequence>
<keyword evidence="1" id="KW-0812">Transmembrane</keyword>
<protein>
    <submittedName>
        <fullName evidence="2">Uncharacterized protein</fullName>
    </submittedName>
</protein>